<dbReference type="GO" id="GO:0005506">
    <property type="term" value="F:iron ion binding"/>
    <property type="evidence" value="ECO:0007669"/>
    <property type="project" value="InterPro"/>
</dbReference>
<dbReference type="Proteomes" id="UP000242287">
    <property type="component" value="Unassembled WGS sequence"/>
</dbReference>
<evidence type="ECO:0008006" key="13">
    <source>
        <dbReference type="Google" id="ProtNLM"/>
    </source>
</evidence>
<protein>
    <recommendedName>
        <fullName evidence="13">Cytochrome P450</fullName>
    </recommendedName>
</protein>
<dbReference type="InterPro" id="IPR001128">
    <property type="entry name" value="Cyt_P450"/>
</dbReference>
<sequence length="512" mass="57377">MGGFLLLLDFVMAACGVLLLRRLMNRRPVYPLPPGPRKLPLIGNLLDMPSEQEWLKFGEWARTWGDLVSVSVFGQQMIIINSAKTAVEMLEKKSRIYSDRPVLHMGGELVGWKDTLALLRYGPRLRNYRRLFHQTIGTHKAMSQFNHIEELETYRFLKRVLANPEGLAGHIRKATGAIILRISHGYEVEEGDDPFVAMADTATEHFSLSTNPGTFIVNVLPSLRHLPDWFPGAGFKQVAKEYRATLEEMVERPFQFVKQQMETGVAKPSFAAKLLENEACLTNDEIHDIKWSSASLYSAGADTTVSAIYGFFKAMVLNPDVQAKAQAEIDAVIGHDRLPTVEDRANLPYVSALVLETERWHSVVPTGLPHRVMENDIHDGYFIPKGASIITNIWGMTHDPEVYKVPMAFNPERFILTETHEPEPNPQDITFGFGRRICPGRLLADTSIYMACAMSLAVFDITPHIENGKAIMPNMEQSTGTISHPSEFKCTIVPRSRKALALISADESLGHI</sequence>
<dbReference type="PROSITE" id="PS00086">
    <property type="entry name" value="CYTOCHROME_P450"/>
    <property type="match status" value="1"/>
</dbReference>
<comment type="cofactor">
    <cofactor evidence="1 9">
        <name>heme</name>
        <dbReference type="ChEBI" id="CHEBI:30413"/>
    </cofactor>
</comment>
<evidence type="ECO:0000256" key="10">
    <source>
        <dbReference type="RuleBase" id="RU000461"/>
    </source>
</evidence>
<dbReference type="Pfam" id="PF00067">
    <property type="entry name" value="p450"/>
    <property type="match status" value="1"/>
</dbReference>
<dbReference type="PRINTS" id="PR00463">
    <property type="entry name" value="EP450I"/>
</dbReference>
<evidence type="ECO:0000256" key="7">
    <source>
        <dbReference type="ARBA" id="ARBA00023004"/>
    </source>
</evidence>
<dbReference type="InterPro" id="IPR002401">
    <property type="entry name" value="Cyt_P450_E_grp-I"/>
</dbReference>
<keyword evidence="6 10" id="KW-0560">Oxidoreductase</keyword>
<evidence type="ECO:0000256" key="9">
    <source>
        <dbReference type="PIRSR" id="PIRSR602401-1"/>
    </source>
</evidence>
<dbReference type="Gene3D" id="1.10.630.10">
    <property type="entry name" value="Cytochrome P450"/>
    <property type="match status" value="1"/>
</dbReference>
<dbReference type="OrthoDB" id="2789670at2759"/>
<dbReference type="SUPFAM" id="SSF48264">
    <property type="entry name" value="Cytochrome P450"/>
    <property type="match status" value="1"/>
</dbReference>
<reference evidence="11 12" key="1">
    <citation type="submission" date="2014-02" db="EMBL/GenBank/DDBJ databases">
        <title>Transposable element dynamics among asymbiotic and ectomycorrhizal Amanita fungi.</title>
        <authorList>
            <consortium name="DOE Joint Genome Institute"/>
            <person name="Hess J."/>
            <person name="Skrede I."/>
            <person name="Wolfe B."/>
            <person name="LaButti K."/>
            <person name="Ohm R.A."/>
            <person name="Grigoriev I.V."/>
            <person name="Pringle A."/>
        </authorList>
    </citation>
    <scope>NUCLEOTIDE SEQUENCE [LARGE SCALE GENOMIC DNA]</scope>
    <source>
        <strain evidence="11 12">SKay4041</strain>
    </source>
</reference>
<feature type="binding site" description="axial binding residue" evidence="9">
    <location>
        <position position="438"/>
    </location>
    <ligand>
        <name>heme</name>
        <dbReference type="ChEBI" id="CHEBI:30413"/>
    </ligand>
    <ligandPart>
        <name>Fe</name>
        <dbReference type="ChEBI" id="CHEBI:18248"/>
    </ligandPart>
</feature>
<keyword evidence="8 10" id="KW-0503">Monooxygenase</keyword>
<dbReference type="PANTHER" id="PTHR46300:SF7">
    <property type="entry name" value="P450, PUTATIVE (EUROFUNG)-RELATED"/>
    <property type="match status" value="1"/>
</dbReference>
<name>A0A2A9NJV4_9AGAR</name>
<dbReference type="GO" id="GO:0016705">
    <property type="term" value="F:oxidoreductase activity, acting on paired donors, with incorporation or reduction of molecular oxygen"/>
    <property type="evidence" value="ECO:0007669"/>
    <property type="project" value="InterPro"/>
</dbReference>
<evidence type="ECO:0000256" key="8">
    <source>
        <dbReference type="ARBA" id="ARBA00023033"/>
    </source>
</evidence>
<keyword evidence="7 9" id="KW-0408">Iron</keyword>
<keyword evidence="12" id="KW-1185">Reference proteome</keyword>
<dbReference type="InterPro" id="IPR050364">
    <property type="entry name" value="Cytochrome_P450_fung"/>
</dbReference>
<proteinExistence type="inferred from homology"/>
<dbReference type="GO" id="GO:0020037">
    <property type="term" value="F:heme binding"/>
    <property type="evidence" value="ECO:0007669"/>
    <property type="project" value="InterPro"/>
</dbReference>
<evidence type="ECO:0000256" key="4">
    <source>
        <dbReference type="ARBA" id="ARBA00022617"/>
    </source>
</evidence>
<evidence type="ECO:0000313" key="11">
    <source>
        <dbReference type="EMBL" id="PFH50869.1"/>
    </source>
</evidence>
<evidence type="ECO:0000256" key="1">
    <source>
        <dbReference type="ARBA" id="ARBA00001971"/>
    </source>
</evidence>
<keyword evidence="4 9" id="KW-0349">Heme</keyword>
<gene>
    <name evidence="11" type="ORF">AMATHDRAFT_60362</name>
</gene>
<dbReference type="GO" id="GO:0004497">
    <property type="term" value="F:monooxygenase activity"/>
    <property type="evidence" value="ECO:0007669"/>
    <property type="project" value="UniProtKB-KW"/>
</dbReference>
<dbReference type="PANTHER" id="PTHR46300">
    <property type="entry name" value="P450, PUTATIVE (EUROFUNG)-RELATED-RELATED"/>
    <property type="match status" value="1"/>
</dbReference>
<accession>A0A2A9NJV4</accession>
<comment type="pathway">
    <text evidence="2">Secondary metabolite biosynthesis.</text>
</comment>
<dbReference type="InterPro" id="IPR036396">
    <property type="entry name" value="Cyt_P450_sf"/>
</dbReference>
<comment type="similarity">
    <text evidence="3 10">Belongs to the cytochrome P450 family.</text>
</comment>
<dbReference type="InterPro" id="IPR017972">
    <property type="entry name" value="Cyt_P450_CS"/>
</dbReference>
<organism evidence="11 12">
    <name type="scientific">Amanita thiersii Skay4041</name>
    <dbReference type="NCBI Taxonomy" id="703135"/>
    <lineage>
        <taxon>Eukaryota</taxon>
        <taxon>Fungi</taxon>
        <taxon>Dikarya</taxon>
        <taxon>Basidiomycota</taxon>
        <taxon>Agaricomycotina</taxon>
        <taxon>Agaricomycetes</taxon>
        <taxon>Agaricomycetidae</taxon>
        <taxon>Agaricales</taxon>
        <taxon>Pluteineae</taxon>
        <taxon>Amanitaceae</taxon>
        <taxon>Amanita</taxon>
    </lineage>
</organism>
<keyword evidence="5 9" id="KW-0479">Metal-binding</keyword>
<evidence type="ECO:0000256" key="6">
    <source>
        <dbReference type="ARBA" id="ARBA00023002"/>
    </source>
</evidence>
<dbReference type="AlphaFoldDB" id="A0A2A9NJV4"/>
<evidence type="ECO:0000313" key="12">
    <source>
        <dbReference type="Proteomes" id="UP000242287"/>
    </source>
</evidence>
<evidence type="ECO:0000256" key="3">
    <source>
        <dbReference type="ARBA" id="ARBA00010617"/>
    </source>
</evidence>
<evidence type="ECO:0000256" key="5">
    <source>
        <dbReference type="ARBA" id="ARBA00022723"/>
    </source>
</evidence>
<dbReference type="CDD" id="cd11065">
    <property type="entry name" value="CYP64-like"/>
    <property type="match status" value="1"/>
</dbReference>
<evidence type="ECO:0000256" key="2">
    <source>
        <dbReference type="ARBA" id="ARBA00005179"/>
    </source>
</evidence>
<dbReference type="EMBL" id="KZ301996">
    <property type="protein sequence ID" value="PFH50869.1"/>
    <property type="molecule type" value="Genomic_DNA"/>
</dbReference>
<dbReference type="STRING" id="703135.A0A2A9NJV4"/>